<name>A0A410Q7X4_9FIRM</name>
<dbReference type="PANTHER" id="PTHR47618">
    <property type="entry name" value="BIFUNCTIONAL OLIGORIBONUCLEASE AND PAP PHOSPHATASE NRNA"/>
    <property type="match status" value="1"/>
</dbReference>
<dbReference type="SUPFAM" id="SSF55073">
    <property type="entry name" value="Nucleotide cyclase"/>
    <property type="match status" value="1"/>
</dbReference>
<protein>
    <recommendedName>
        <fullName evidence="6">Cyclic-di-AMP phosphodiesterase</fullName>
        <ecNumber evidence="6">3.1.4.-</ecNumber>
    </recommendedName>
</protein>
<dbReference type="Gene3D" id="3.30.70.270">
    <property type="match status" value="1"/>
</dbReference>
<dbReference type="Pfam" id="PF01368">
    <property type="entry name" value="DHH"/>
    <property type="match status" value="1"/>
</dbReference>
<keyword evidence="7" id="KW-0479">Metal-binding</keyword>
<comment type="similarity">
    <text evidence="6">Belongs to the GdpP/PdeA phosphodiesterase family.</text>
</comment>
<dbReference type="GO" id="GO:0003676">
    <property type="term" value="F:nucleic acid binding"/>
    <property type="evidence" value="ECO:0007669"/>
    <property type="project" value="UniProtKB-UniRule"/>
</dbReference>
<dbReference type="Pfam" id="PF24898">
    <property type="entry name" value="GGDEF_GdpP"/>
    <property type="match status" value="1"/>
</dbReference>
<dbReference type="OrthoDB" id="9759476at2"/>
<feature type="binding site" evidence="7">
    <location>
        <position position="511"/>
    </location>
    <ligand>
        <name>Mn(2+)</name>
        <dbReference type="ChEBI" id="CHEBI:29035"/>
        <label>2</label>
    </ligand>
</feature>
<dbReference type="GO" id="GO:0106409">
    <property type="term" value="F:cyclic-di-AMP phosphodiesterase activity"/>
    <property type="evidence" value="ECO:0007669"/>
    <property type="project" value="RHEA"/>
</dbReference>
<dbReference type="Gene3D" id="3.10.310.30">
    <property type="match status" value="1"/>
</dbReference>
<dbReference type="AlphaFoldDB" id="A0A410Q7X4"/>
<dbReference type="RefSeq" id="WP_071140565.1">
    <property type="nucleotide sequence ID" value="NZ_CP035282.1"/>
</dbReference>
<sequence>MKNKKILDLIAPDTKVYLWIIGVLLVILSFYEPIIAFLGVILLGYLIFYYWRNVHIKKEEWTKYIESLTEELDSATKHAIFNMPIPLTIVEIDGTINWYNTQFLDMVEDKDILNKNLELIIPGFKIDYIHEKKDLSPIEISFRDRYYKVYYNIVNLKKTTTAKDAIIMLYWIDNTAFSILRHKYIDEKMCLGIIQVDNYDEVRNNTDEGNRPLVFAEIDKRINEFMIRINGCVRKYENDKYIIILENRYLESSELKKFDILDQIREINMGNKIPVTLSIGVGVNGENPFQTYEYARAAIDIALGRGGDQAVVKRPSRFNFYGGKTQAVEKRNKVKARVISHALRQLIDQSEKVFVMGHKIADMDSFGASIGILRVAKNRNKKAYMVLRGINPSIKNLYDRMREEQPEYLDQIITPEEANNIADKSSILIVVDNHRPSYTEDPDLLNIIEKAVLIDHHRRGEEFIKDPVLMYLEPYASSTCELVTEILYYMSDKLELTRFEADSLLAGISVDTKNFTFQTGVRTFEAASFLKRAGADTTSVRKLFKDDFDTYVCKAEVIRDAVIIHGKIAISRFPKETEDSLLIAAQAANDLLNINGIVASFVLTLSSGKVHISGRSTGEISVQLILEKLGGGGHLTSAGAQLENTTIDDAEILLKKNLDEYLREGEDE</sequence>
<feature type="binding site" evidence="7">
    <location>
        <position position="432"/>
    </location>
    <ligand>
        <name>Mn(2+)</name>
        <dbReference type="ChEBI" id="CHEBI:29035"/>
        <label>1</label>
    </ligand>
</feature>
<evidence type="ECO:0000256" key="2">
    <source>
        <dbReference type="ARBA" id="ARBA00022475"/>
    </source>
</evidence>
<dbReference type="InterPro" id="IPR001667">
    <property type="entry name" value="DDH_dom"/>
</dbReference>
<feature type="binding site" evidence="7">
    <location>
        <position position="362"/>
    </location>
    <ligand>
        <name>Mn(2+)</name>
        <dbReference type="ChEBI" id="CHEBI:29035"/>
        <label>1</label>
    </ligand>
</feature>
<dbReference type="InterPro" id="IPR043128">
    <property type="entry name" value="Rev_trsase/Diguanyl_cyclase"/>
</dbReference>
<keyword evidence="11" id="KW-1185">Reference proteome</keyword>
<dbReference type="SUPFAM" id="SSF64182">
    <property type="entry name" value="DHH phosphoesterases"/>
    <property type="match status" value="1"/>
</dbReference>
<keyword evidence="5 6" id="KW-0472">Membrane</keyword>
<organism evidence="10 11">
    <name type="scientific">Acidilutibacter cellobiosedens</name>
    <dbReference type="NCBI Taxonomy" id="2507161"/>
    <lineage>
        <taxon>Bacteria</taxon>
        <taxon>Bacillati</taxon>
        <taxon>Bacillota</taxon>
        <taxon>Tissierellia</taxon>
        <taxon>Tissierellales</taxon>
        <taxon>Acidilutibacteraceae</taxon>
        <taxon>Acidilutibacter</taxon>
    </lineage>
</organism>
<feature type="binding site" evidence="7">
    <location>
        <position position="364"/>
    </location>
    <ligand>
        <name>Mn(2+)</name>
        <dbReference type="ChEBI" id="CHEBI:29035"/>
        <label>2</label>
    </ligand>
</feature>
<evidence type="ECO:0000256" key="6">
    <source>
        <dbReference type="PIRNR" id="PIRNR026583"/>
    </source>
</evidence>
<keyword evidence="7" id="KW-0464">Manganese</keyword>
<evidence type="ECO:0000313" key="11">
    <source>
        <dbReference type="Proteomes" id="UP000287969"/>
    </source>
</evidence>
<comment type="function">
    <text evidence="6">Has phosphodiesterase (PDE) activity against cyclic-di-AMP (c-di-AMP).</text>
</comment>
<accession>A0A410Q7X4</accession>
<feature type="transmembrane region" description="Helical" evidence="8">
    <location>
        <begin position="16"/>
        <end position="48"/>
    </location>
</feature>
<dbReference type="PROSITE" id="PS50887">
    <property type="entry name" value="GGDEF"/>
    <property type="match status" value="1"/>
</dbReference>
<dbReference type="FunFam" id="3.90.1640.10:FF:000002">
    <property type="entry name" value="Cyclic-di-AMP phosphodiesterase"/>
    <property type="match status" value="1"/>
</dbReference>
<feature type="domain" description="GGDEF" evidence="9">
    <location>
        <begin position="187"/>
        <end position="315"/>
    </location>
</feature>
<keyword evidence="6" id="KW-0378">Hydrolase</keyword>
<dbReference type="Pfam" id="PF21370">
    <property type="entry name" value="PAS_GdpP"/>
    <property type="match status" value="1"/>
</dbReference>
<dbReference type="Gene3D" id="3.30.450.20">
    <property type="entry name" value="PAS domain"/>
    <property type="match status" value="1"/>
</dbReference>
<dbReference type="InterPro" id="IPR029787">
    <property type="entry name" value="Nucleotide_cyclase"/>
</dbReference>
<comment type="catalytic activity">
    <reaction evidence="6">
        <text>3',3'-c-di-AMP + H2O = 5'-O-phosphonoadenylyl-(3'-&gt;5')-adenosine + H(+)</text>
        <dbReference type="Rhea" id="RHEA:54420"/>
        <dbReference type="ChEBI" id="CHEBI:15377"/>
        <dbReference type="ChEBI" id="CHEBI:15378"/>
        <dbReference type="ChEBI" id="CHEBI:71500"/>
        <dbReference type="ChEBI" id="CHEBI:138171"/>
    </reaction>
</comment>
<comment type="cofactor">
    <cofactor evidence="7">
        <name>Mn(2+)</name>
        <dbReference type="ChEBI" id="CHEBI:29035"/>
    </cofactor>
    <text evidence="7">For phosphodiesterase activity, probably binds 2 Mn(2+) per subunit.</text>
</comment>
<dbReference type="InterPro" id="IPR014528">
    <property type="entry name" value="GdpP/PdeA"/>
</dbReference>
<dbReference type="Proteomes" id="UP000287969">
    <property type="component" value="Chromosome"/>
</dbReference>
<evidence type="ECO:0000256" key="5">
    <source>
        <dbReference type="ARBA" id="ARBA00023136"/>
    </source>
</evidence>
<dbReference type="GO" id="GO:0016787">
    <property type="term" value="F:hydrolase activity"/>
    <property type="evidence" value="ECO:0007669"/>
    <property type="project" value="UniProtKB-UniRule"/>
</dbReference>
<evidence type="ECO:0000256" key="3">
    <source>
        <dbReference type="ARBA" id="ARBA00022692"/>
    </source>
</evidence>
<gene>
    <name evidence="10" type="ORF">EQM13_00175</name>
</gene>
<dbReference type="InterPro" id="IPR038763">
    <property type="entry name" value="DHH_sf"/>
</dbReference>
<dbReference type="EMBL" id="CP035282">
    <property type="protein sequence ID" value="QAT60097.1"/>
    <property type="molecule type" value="Genomic_DNA"/>
</dbReference>
<dbReference type="KEGG" id="spoa:EQM13_00175"/>
<keyword evidence="4 8" id="KW-1133">Transmembrane helix</keyword>
<dbReference type="GO" id="GO:0005886">
    <property type="term" value="C:plasma membrane"/>
    <property type="evidence" value="ECO:0007669"/>
    <property type="project" value="UniProtKB-SubCell"/>
</dbReference>
<dbReference type="InterPro" id="IPR000160">
    <property type="entry name" value="GGDEF_dom"/>
</dbReference>
<dbReference type="Pfam" id="PF02272">
    <property type="entry name" value="DHHA1"/>
    <property type="match status" value="1"/>
</dbReference>
<keyword evidence="3 8" id="KW-0812">Transmembrane</keyword>
<dbReference type="GO" id="GO:0046872">
    <property type="term" value="F:metal ion binding"/>
    <property type="evidence" value="ECO:0007669"/>
    <property type="project" value="UniProtKB-KW"/>
</dbReference>
<evidence type="ECO:0000313" key="10">
    <source>
        <dbReference type="EMBL" id="QAT60097.1"/>
    </source>
</evidence>
<feature type="binding site" evidence="7">
    <location>
        <position position="456"/>
    </location>
    <ligand>
        <name>Mn(2+)</name>
        <dbReference type="ChEBI" id="CHEBI:29035"/>
        <label>2</label>
    </ligand>
</feature>
<reference evidence="11" key="1">
    <citation type="submission" date="2019-01" db="EMBL/GenBank/DDBJ databases">
        <title>Draft genomes of a novel of Sporanaerobacter strains.</title>
        <authorList>
            <person name="Ma S."/>
        </authorList>
    </citation>
    <scope>NUCLEOTIDE SEQUENCE [LARGE SCALE GENOMIC DNA]</scope>
    <source>
        <strain evidence="11">NJN-17</strain>
    </source>
</reference>
<evidence type="ECO:0000256" key="8">
    <source>
        <dbReference type="SAM" id="Phobius"/>
    </source>
</evidence>
<evidence type="ECO:0000256" key="7">
    <source>
        <dbReference type="PIRSR" id="PIRSR026583-50"/>
    </source>
</evidence>
<feature type="binding site" evidence="7">
    <location>
        <position position="432"/>
    </location>
    <ligand>
        <name>Mn(2+)</name>
        <dbReference type="ChEBI" id="CHEBI:29035"/>
        <label>2</label>
    </ligand>
</feature>
<dbReference type="InterPro" id="IPR049553">
    <property type="entry name" value="GdpP-like_PAS"/>
</dbReference>
<dbReference type="Gene3D" id="3.90.1640.10">
    <property type="entry name" value="inorganic pyrophosphatase (n-terminal core)"/>
    <property type="match status" value="1"/>
</dbReference>
<comment type="subcellular location">
    <subcellularLocation>
        <location evidence="1">Cell membrane</location>
        <topology evidence="1">Multi-pass membrane protein</topology>
    </subcellularLocation>
</comment>
<dbReference type="InterPro" id="IPR003156">
    <property type="entry name" value="DHHA1_dom"/>
</dbReference>
<evidence type="ECO:0000256" key="1">
    <source>
        <dbReference type="ARBA" id="ARBA00004651"/>
    </source>
</evidence>
<feature type="binding site" evidence="7">
    <location>
        <position position="358"/>
    </location>
    <ligand>
        <name>Mn(2+)</name>
        <dbReference type="ChEBI" id="CHEBI:29035"/>
        <label>1</label>
    </ligand>
</feature>
<keyword evidence="2 6" id="KW-1003">Cell membrane</keyword>
<dbReference type="EC" id="3.1.4.-" evidence="6"/>
<evidence type="ECO:0000256" key="4">
    <source>
        <dbReference type="ARBA" id="ARBA00022989"/>
    </source>
</evidence>
<dbReference type="PIRSF" id="PIRSF026583">
    <property type="entry name" value="YybT"/>
    <property type="match status" value="1"/>
</dbReference>
<dbReference type="InterPro" id="IPR051319">
    <property type="entry name" value="Oligoribo/pAp-PDE_c-di-AMP_PDE"/>
</dbReference>
<proteinExistence type="inferred from homology"/>
<dbReference type="PANTHER" id="PTHR47618:SF2">
    <property type="entry name" value="CYCLIC-DI-AMP PHOSPHODIESTERASE GDPP"/>
    <property type="match status" value="1"/>
</dbReference>
<evidence type="ECO:0000259" key="9">
    <source>
        <dbReference type="PROSITE" id="PS50887"/>
    </source>
</evidence>